<dbReference type="InterPro" id="IPR052552">
    <property type="entry name" value="YeaO-like"/>
</dbReference>
<evidence type="ECO:0000313" key="1">
    <source>
        <dbReference type="EMBL" id="AIR84570.1"/>
    </source>
</evidence>
<gene>
    <name evidence="1" type="ORF">LH22_03505</name>
</gene>
<name>A0ABM5REV9_9GAMM</name>
<sequence length="112" mass="13114">MMVDVKRVYDEISEQDGYRILVDRLWPRGMKKADLQYDEWLKAIAPSAELRQALHSETIDFAHFEKQYRAELQQNAALAELKQRMEKQKVTLLTATKLDQQSHITVLQKLLG</sequence>
<protein>
    <submittedName>
        <fullName evidence="1">MarR family transcripitonal regulator</fullName>
    </submittedName>
</protein>
<dbReference type="PANTHER" id="PTHR36849">
    <property type="entry name" value="CYTOPLASMIC PROTEIN-RELATED"/>
    <property type="match status" value="1"/>
</dbReference>
<proteinExistence type="predicted"/>
<dbReference type="EMBL" id="CP009454">
    <property type="protein sequence ID" value="AIR84570.1"/>
    <property type="molecule type" value="Genomic_DNA"/>
</dbReference>
<reference evidence="1 2" key="1">
    <citation type="submission" date="2014-09" db="EMBL/GenBank/DDBJ databases">
        <authorList>
            <person name="Chan K.-G."/>
        </authorList>
    </citation>
    <scope>NUCLEOTIDE SEQUENCE [LARGE SCALE GENOMIC DNA]</scope>
    <source>
        <strain evidence="1 2">ND04</strain>
    </source>
</reference>
<accession>A0ABM5REV9</accession>
<dbReference type="Pfam" id="PF22752">
    <property type="entry name" value="DUF488-N3i"/>
    <property type="match status" value="1"/>
</dbReference>
<organism evidence="1 2">
    <name type="scientific">Pantoea rwandensis</name>
    <dbReference type="NCBI Taxonomy" id="1076550"/>
    <lineage>
        <taxon>Bacteria</taxon>
        <taxon>Pseudomonadati</taxon>
        <taxon>Pseudomonadota</taxon>
        <taxon>Gammaproteobacteria</taxon>
        <taxon>Enterobacterales</taxon>
        <taxon>Erwiniaceae</taxon>
        <taxon>Pantoea</taxon>
    </lineage>
</organism>
<dbReference type="PANTHER" id="PTHR36849:SF1">
    <property type="entry name" value="CYTOPLASMIC PROTEIN"/>
    <property type="match status" value="1"/>
</dbReference>
<evidence type="ECO:0000313" key="2">
    <source>
        <dbReference type="Proteomes" id="UP000029495"/>
    </source>
</evidence>
<dbReference type="Proteomes" id="UP000029495">
    <property type="component" value="Chromosome"/>
</dbReference>
<keyword evidence="2" id="KW-1185">Reference proteome</keyword>